<accession>A0A165N6B2</accession>
<dbReference type="EMBL" id="KV429087">
    <property type="protein sequence ID" value="KZT66572.1"/>
    <property type="molecule type" value="Genomic_DNA"/>
</dbReference>
<gene>
    <name evidence="1" type="ORF">DAEQUDRAFT_730137</name>
</gene>
<dbReference type="AlphaFoldDB" id="A0A165N6B2"/>
<dbReference type="Proteomes" id="UP000076727">
    <property type="component" value="Unassembled WGS sequence"/>
</dbReference>
<protein>
    <submittedName>
        <fullName evidence="1">Uncharacterized protein</fullName>
    </submittedName>
</protein>
<proteinExistence type="predicted"/>
<sequence length="105" mass="11574">MASCLPDLVAALWPRAPLLSIYCFRHRLQLVCRLSLSAQWKPVLLAPTVLEGSSNFSRSVRPLFHGAAFRRKPSPRSTVTVCGSHCIHIGLNIRGHVLSTPTCAR</sequence>
<keyword evidence="2" id="KW-1185">Reference proteome</keyword>
<evidence type="ECO:0000313" key="1">
    <source>
        <dbReference type="EMBL" id="KZT66572.1"/>
    </source>
</evidence>
<organism evidence="1 2">
    <name type="scientific">Daedalea quercina L-15889</name>
    <dbReference type="NCBI Taxonomy" id="1314783"/>
    <lineage>
        <taxon>Eukaryota</taxon>
        <taxon>Fungi</taxon>
        <taxon>Dikarya</taxon>
        <taxon>Basidiomycota</taxon>
        <taxon>Agaricomycotina</taxon>
        <taxon>Agaricomycetes</taxon>
        <taxon>Polyporales</taxon>
        <taxon>Fomitopsis</taxon>
    </lineage>
</organism>
<reference evidence="1 2" key="1">
    <citation type="journal article" date="2016" name="Mol. Biol. Evol.">
        <title>Comparative Genomics of Early-Diverging Mushroom-Forming Fungi Provides Insights into the Origins of Lignocellulose Decay Capabilities.</title>
        <authorList>
            <person name="Nagy L.G."/>
            <person name="Riley R."/>
            <person name="Tritt A."/>
            <person name="Adam C."/>
            <person name="Daum C."/>
            <person name="Floudas D."/>
            <person name="Sun H."/>
            <person name="Yadav J.S."/>
            <person name="Pangilinan J."/>
            <person name="Larsson K.H."/>
            <person name="Matsuura K."/>
            <person name="Barry K."/>
            <person name="Labutti K."/>
            <person name="Kuo R."/>
            <person name="Ohm R.A."/>
            <person name="Bhattacharya S.S."/>
            <person name="Shirouzu T."/>
            <person name="Yoshinaga Y."/>
            <person name="Martin F.M."/>
            <person name="Grigoriev I.V."/>
            <person name="Hibbett D.S."/>
        </authorList>
    </citation>
    <scope>NUCLEOTIDE SEQUENCE [LARGE SCALE GENOMIC DNA]</scope>
    <source>
        <strain evidence="1 2">L-15889</strain>
    </source>
</reference>
<name>A0A165N6B2_9APHY</name>
<evidence type="ECO:0000313" key="2">
    <source>
        <dbReference type="Proteomes" id="UP000076727"/>
    </source>
</evidence>